<keyword evidence="4 13" id="KW-0812">Transmembrane</keyword>
<dbReference type="InterPro" id="IPR036418">
    <property type="entry name" value="Cyt_c_oxidase_su6a_sf"/>
</dbReference>
<keyword evidence="7 13" id="KW-1133">Transmembrane helix</keyword>
<evidence type="ECO:0000313" key="15">
    <source>
        <dbReference type="Proteomes" id="UP000243052"/>
    </source>
</evidence>
<proteinExistence type="inferred from homology"/>
<evidence type="ECO:0000256" key="9">
    <source>
        <dbReference type="ARBA" id="ARBA00023136"/>
    </source>
</evidence>
<evidence type="ECO:0000256" key="5">
    <source>
        <dbReference type="ARBA" id="ARBA00022792"/>
    </source>
</evidence>
<evidence type="ECO:0000256" key="2">
    <source>
        <dbReference type="ARBA" id="ARBA00004673"/>
    </source>
</evidence>
<gene>
    <name evidence="14" type="ORF">AW171_hschr63876</name>
</gene>
<dbReference type="STRING" id="45286.A0A109UXU8"/>
<evidence type="ECO:0000256" key="13">
    <source>
        <dbReference type="SAM" id="Phobius"/>
    </source>
</evidence>
<keyword evidence="8" id="KW-0496">Mitochondrion</keyword>
<name>A0A109UXU8_9SACH</name>
<organism evidence="14 15">
    <name type="scientific">Eremothecium sinecaudum</name>
    <dbReference type="NCBI Taxonomy" id="45286"/>
    <lineage>
        <taxon>Eukaryota</taxon>
        <taxon>Fungi</taxon>
        <taxon>Dikarya</taxon>
        <taxon>Ascomycota</taxon>
        <taxon>Saccharomycotina</taxon>
        <taxon>Saccharomycetes</taxon>
        <taxon>Saccharomycetales</taxon>
        <taxon>Saccharomycetaceae</taxon>
        <taxon>Eremothecium</taxon>
    </lineage>
</organism>
<dbReference type="PANTHER" id="PTHR11504:SF0">
    <property type="entry name" value="CYTOCHROME C OXIDASE SUBUNIT"/>
    <property type="match status" value="1"/>
</dbReference>
<comment type="pathway">
    <text evidence="2">Energy metabolism; oxidative phosphorylation.</text>
</comment>
<dbReference type="Pfam" id="PF02046">
    <property type="entry name" value="COX6A"/>
    <property type="match status" value="1"/>
</dbReference>
<dbReference type="PANTHER" id="PTHR11504">
    <property type="entry name" value="CYTOCHROME C OXIDASE POLYPEPTIDE VIA"/>
    <property type="match status" value="1"/>
</dbReference>
<evidence type="ECO:0000256" key="11">
    <source>
        <dbReference type="ARBA" id="ARBA00082360"/>
    </source>
</evidence>
<evidence type="ECO:0000256" key="7">
    <source>
        <dbReference type="ARBA" id="ARBA00022989"/>
    </source>
</evidence>
<keyword evidence="5" id="KW-0999">Mitochondrion inner membrane</keyword>
<reference evidence="14 15" key="1">
    <citation type="submission" date="2016-01" db="EMBL/GenBank/DDBJ databases">
        <title>Genome sequence of the yeast Holleya sinecauda.</title>
        <authorList>
            <person name="Dietrich F.S."/>
        </authorList>
    </citation>
    <scope>NUCLEOTIDE SEQUENCE [LARGE SCALE GENOMIC DNA]</scope>
    <source>
        <strain evidence="14 15">ATCC 58844</strain>
    </source>
</reference>
<dbReference type="RefSeq" id="XP_017988882.1">
    <property type="nucleotide sequence ID" value="XM_018133393.1"/>
</dbReference>
<dbReference type="PIRSF" id="PIRSF000277">
    <property type="entry name" value="COX6A1"/>
    <property type="match status" value="1"/>
</dbReference>
<sequence length="128" mass="14886">MFRLAIRKASTLPPHAFKNAFPAGGDKEAARAFKEHMVASAHHGEKTSKMWYKISLFVGLPAIMLAAVNTYFVEAEHAAHREHLKHIPDEEWPRDYSFQNMRQKPFFWGDGDKTLFWNPVINRHIQRN</sequence>
<dbReference type="GO" id="GO:0006123">
    <property type="term" value="P:mitochondrial electron transport, cytochrome c to oxygen"/>
    <property type="evidence" value="ECO:0007669"/>
    <property type="project" value="TreeGrafter"/>
</dbReference>
<evidence type="ECO:0000256" key="10">
    <source>
        <dbReference type="ARBA" id="ARBA00070930"/>
    </source>
</evidence>
<evidence type="ECO:0000256" key="1">
    <source>
        <dbReference type="ARBA" id="ARBA00004434"/>
    </source>
</evidence>
<dbReference type="OrthoDB" id="5947505at2759"/>
<dbReference type="SUPFAM" id="SSF81411">
    <property type="entry name" value="Mitochondrial cytochrome c oxidase subunit VIa"/>
    <property type="match status" value="1"/>
</dbReference>
<evidence type="ECO:0000256" key="6">
    <source>
        <dbReference type="ARBA" id="ARBA00022946"/>
    </source>
</evidence>
<dbReference type="AlphaFoldDB" id="A0A109UXU8"/>
<keyword evidence="9 13" id="KW-0472">Membrane</keyword>
<evidence type="ECO:0000256" key="3">
    <source>
        <dbReference type="ARBA" id="ARBA00005553"/>
    </source>
</evidence>
<dbReference type="Gene3D" id="4.10.95.10">
    <property type="entry name" value="Cytochrome c oxidase, subunit VIa"/>
    <property type="match status" value="1"/>
</dbReference>
<dbReference type="InterPro" id="IPR001349">
    <property type="entry name" value="Cyt_c_oxidase_su6a"/>
</dbReference>
<evidence type="ECO:0000256" key="8">
    <source>
        <dbReference type="ARBA" id="ARBA00023128"/>
    </source>
</evidence>
<comment type="similarity">
    <text evidence="3 12">Belongs to the cytochrome c oxidase subunit 6A family.</text>
</comment>
<protein>
    <recommendedName>
        <fullName evidence="10">Cytochrome c oxidase subunit 13, mitochondrial</fullName>
    </recommendedName>
    <alternativeName>
        <fullName evidence="11">Cytochrome c oxidase polypeptide VIa</fullName>
    </alternativeName>
</protein>
<dbReference type="GeneID" id="28725205"/>
<keyword evidence="6" id="KW-0809">Transit peptide</keyword>
<keyword evidence="15" id="KW-1185">Reference proteome</keyword>
<evidence type="ECO:0000256" key="12">
    <source>
        <dbReference type="RuleBase" id="RU004396"/>
    </source>
</evidence>
<feature type="transmembrane region" description="Helical" evidence="13">
    <location>
        <begin position="54"/>
        <end position="73"/>
    </location>
</feature>
<comment type="subcellular location">
    <subcellularLocation>
        <location evidence="1">Mitochondrion inner membrane</location>
        <topology evidence="1">Single-pass membrane protein</topology>
    </subcellularLocation>
</comment>
<dbReference type="GO" id="GO:0005743">
    <property type="term" value="C:mitochondrial inner membrane"/>
    <property type="evidence" value="ECO:0007669"/>
    <property type="project" value="UniProtKB-SubCell"/>
</dbReference>
<dbReference type="EMBL" id="CP014246">
    <property type="protein sequence ID" value="AMD21886.1"/>
    <property type="molecule type" value="Genomic_DNA"/>
</dbReference>
<evidence type="ECO:0000256" key="4">
    <source>
        <dbReference type="ARBA" id="ARBA00022692"/>
    </source>
</evidence>
<dbReference type="FunFam" id="4.10.95.10:FF:000001">
    <property type="entry name" value="Cytochrome c oxidase subunit 6A, mitochondrial"/>
    <property type="match status" value="1"/>
</dbReference>
<accession>A0A109UXU8</accession>
<dbReference type="GO" id="GO:0030234">
    <property type="term" value="F:enzyme regulator activity"/>
    <property type="evidence" value="ECO:0007669"/>
    <property type="project" value="TreeGrafter"/>
</dbReference>
<dbReference type="Proteomes" id="UP000243052">
    <property type="component" value="Chromosome vi"/>
</dbReference>
<evidence type="ECO:0000313" key="14">
    <source>
        <dbReference type="EMBL" id="AMD21886.1"/>
    </source>
</evidence>